<evidence type="ECO:0000256" key="3">
    <source>
        <dbReference type="PROSITE-ProRule" id="PRU00221"/>
    </source>
</evidence>
<dbReference type="Gene3D" id="1.10.510.10">
    <property type="entry name" value="Transferase(Phosphotransferase) domain 1"/>
    <property type="match status" value="1"/>
</dbReference>
<gene>
    <name evidence="6" type="ORF">EDD29_8539</name>
</gene>
<feature type="repeat" description="WD" evidence="3">
    <location>
        <begin position="377"/>
        <end position="420"/>
    </location>
</feature>
<dbReference type="GO" id="GO:0004672">
    <property type="term" value="F:protein kinase activity"/>
    <property type="evidence" value="ECO:0007669"/>
    <property type="project" value="InterPro"/>
</dbReference>
<dbReference type="SUPFAM" id="SSF50978">
    <property type="entry name" value="WD40 repeat-like"/>
    <property type="match status" value="1"/>
</dbReference>
<feature type="repeat" description="WD" evidence="3">
    <location>
        <begin position="554"/>
        <end position="597"/>
    </location>
</feature>
<evidence type="ECO:0000256" key="2">
    <source>
        <dbReference type="ARBA" id="ARBA00022737"/>
    </source>
</evidence>
<dbReference type="GO" id="GO:0005524">
    <property type="term" value="F:ATP binding"/>
    <property type="evidence" value="ECO:0007669"/>
    <property type="project" value="InterPro"/>
</dbReference>
<dbReference type="Proteomes" id="UP000272400">
    <property type="component" value="Unassembled WGS sequence"/>
</dbReference>
<dbReference type="PANTHER" id="PTHR19879:SF9">
    <property type="entry name" value="TRANSCRIPTION INITIATION FACTOR TFIID SUBUNIT 5"/>
    <property type="match status" value="1"/>
</dbReference>
<dbReference type="InterPro" id="IPR000719">
    <property type="entry name" value="Prot_kinase_dom"/>
</dbReference>
<feature type="region of interest" description="Disordered" evidence="4">
    <location>
        <begin position="248"/>
        <end position="283"/>
    </location>
</feature>
<dbReference type="Gene3D" id="2.130.10.10">
    <property type="entry name" value="YVTN repeat-like/Quinoprotein amine dehydrogenase"/>
    <property type="match status" value="2"/>
</dbReference>
<dbReference type="Pfam" id="PF00400">
    <property type="entry name" value="WD40"/>
    <property type="match status" value="7"/>
</dbReference>
<evidence type="ECO:0000259" key="5">
    <source>
        <dbReference type="PROSITE" id="PS50011"/>
    </source>
</evidence>
<dbReference type="EMBL" id="RJKE01000001">
    <property type="protein sequence ID" value="ROO90800.1"/>
    <property type="molecule type" value="Genomic_DNA"/>
</dbReference>
<keyword evidence="1 3" id="KW-0853">WD repeat</keyword>
<dbReference type="Pfam" id="PF00069">
    <property type="entry name" value="Pkinase"/>
    <property type="match status" value="1"/>
</dbReference>
<accession>A0A3N1DBA7</accession>
<feature type="compositionally biased region" description="Pro residues" evidence="4">
    <location>
        <begin position="257"/>
        <end position="281"/>
    </location>
</feature>
<dbReference type="OrthoDB" id="951193at2"/>
<evidence type="ECO:0000256" key="4">
    <source>
        <dbReference type="SAM" id="MobiDB-lite"/>
    </source>
</evidence>
<dbReference type="InterPro" id="IPR001680">
    <property type="entry name" value="WD40_rpt"/>
</dbReference>
<evidence type="ECO:0000313" key="7">
    <source>
        <dbReference type="Proteomes" id="UP000272400"/>
    </source>
</evidence>
<dbReference type="CDD" id="cd00200">
    <property type="entry name" value="WD40"/>
    <property type="match status" value="1"/>
</dbReference>
<feature type="domain" description="Protein kinase" evidence="5">
    <location>
        <begin position="7"/>
        <end position="250"/>
    </location>
</feature>
<keyword evidence="2" id="KW-0677">Repeat</keyword>
<dbReference type="SUPFAM" id="SSF56112">
    <property type="entry name" value="Protein kinase-like (PK-like)"/>
    <property type="match status" value="1"/>
</dbReference>
<feature type="repeat" description="WD" evidence="3">
    <location>
        <begin position="421"/>
        <end position="464"/>
    </location>
</feature>
<dbReference type="InterPro" id="IPR015943">
    <property type="entry name" value="WD40/YVTN_repeat-like_dom_sf"/>
</dbReference>
<sequence length="636" mass="65773">MSEIGGYRLVRLLGRGGQGAVYLGEGDGGLVAVKVLHEGGSGDAVRRFLREAEIARRVAPFSTARVLDAGVHEGRPFIVSEYVPGPSLDVLVHQEGPRNGSALQRLAATTLSALAAIHRAGVVHRDFKPANVILGPEGPVVIDFGIALAIDQAGTRTGSLGTPAYMAPEQFGQTPVGQAADVFAWAGTMVFAATGHRPFPGETMPALLNAVLHAPPDVSGVPEPLLGAVLRCLDKDPRTRPTADELYGLFTGHRPAPAAPPAPPEPPTRPAEPATLPSPPPRRSRPALWLVPVAVGLVAAVVATFTLWPEGDRAETGGSPTPAFGAPVGAPLLDHGNDIRAVAVGVVGGAPVAATGSDDQTVRLWSLGDEPAAGLVLQGHTGWVRGVAFGSLQSSPVVVSASDDDTVRIWDPSDGSEIGSFTGHNGDVKAVAVGDVARRAVAVSGGADAVLRVWNLDDRTETAQLPGHTGTIWAVALTELDGVPLAVSAGEDGTVRIWDLQTRTQRAVLTGHTGPVLTLAVTRIGGRPMAVTGGDDGTIRFWDLASGLEDGTPIRGGEGPVRSVAAGTTGGTPVIISGGEDQVLRVWDATSRAEIGAPFTGHTDRIWTVAFTDRTGVPLALSGSRDNTLRLWNLTR</sequence>
<evidence type="ECO:0000313" key="6">
    <source>
        <dbReference type="EMBL" id="ROO90800.1"/>
    </source>
</evidence>
<dbReference type="PROSITE" id="PS50082">
    <property type="entry name" value="WD_REPEATS_2"/>
    <property type="match status" value="6"/>
</dbReference>
<dbReference type="InterPro" id="IPR008271">
    <property type="entry name" value="Ser/Thr_kinase_AS"/>
</dbReference>
<dbReference type="Gene3D" id="3.30.200.20">
    <property type="entry name" value="Phosphorylase Kinase, domain 1"/>
    <property type="match status" value="1"/>
</dbReference>
<protein>
    <submittedName>
        <fullName evidence="6">WD domain G-beta repeat uncharacterized protein</fullName>
    </submittedName>
</protein>
<dbReference type="AlphaFoldDB" id="A0A3N1DBA7"/>
<dbReference type="PROSITE" id="PS50294">
    <property type="entry name" value="WD_REPEATS_REGION"/>
    <property type="match status" value="4"/>
</dbReference>
<dbReference type="PROSITE" id="PS00678">
    <property type="entry name" value="WD_REPEATS_1"/>
    <property type="match status" value="5"/>
</dbReference>
<keyword evidence="7" id="KW-1185">Reference proteome</keyword>
<feature type="repeat" description="WD" evidence="3">
    <location>
        <begin position="599"/>
        <end position="636"/>
    </location>
</feature>
<dbReference type="InterPro" id="IPR036322">
    <property type="entry name" value="WD40_repeat_dom_sf"/>
</dbReference>
<feature type="repeat" description="WD" evidence="3">
    <location>
        <begin position="465"/>
        <end position="508"/>
    </location>
</feature>
<dbReference type="InterPro" id="IPR020472">
    <property type="entry name" value="WD40_PAC1"/>
</dbReference>
<evidence type="ECO:0000256" key="1">
    <source>
        <dbReference type="ARBA" id="ARBA00022574"/>
    </source>
</evidence>
<dbReference type="PROSITE" id="PS50011">
    <property type="entry name" value="PROTEIN_KINASE_DOM"/>
    <property type="match status" value="1"/>
</dbReference>
<organism evidence="6 7">
    <name type="scientific">Actinocorallia herbida</name>
    <dbReference type="NCBI Taxonomy" id="58109"/>
    <lineage>
        <taxon>Bacteria</taxon>
        <taxon>Bacillati</taxon>
        <taxon>Actinomycetota</taxon>
        <taxon>Actinomycetes</taxon>
        <taxon>Streptosporangiales</taxon>
        <taxon>Thermomonosporaceae</taxon>
        <taxon>Actinocorallia</taxon>
    </lineage>
</organism>
<dbReference type="PANTHER" id="PTHR19879">
    <property type="entry name" value="TRANSCRIPTION INITIATION FACTOR TFIID"/>
    <property type="match status" value="1"/>
</dbReference>
<comment type="caution">
    <text evidence="6">The sequence shown here is derived from an EMBL/GenBank/DDBJ whole genome shotgun (WGS) entry which is preliminary data.</text>
</comment>
<reference evidence="6 7" key="1">
    <citation type="submission" date="2018-11" db="EMBL/GenBank/DDBJ databases">
        <title>Sequencing the genomes of 1000 actinobacteria strains.</title>
        <authorList>
            <person name="Klenk H.-P."/>
        </authorList>
    </citation>
    <scope>NUCLEOTIDE SEQUENCE [LARGE SCALE GENOMIC DNA]</scope>
    <source>
        <strain evidence="6 7">DSM 44254</strain>
    </source>
</reference>
<feature type="repeat" description="WD" evidence="3">
    <location>
        <begin position="509"/>
        <end position="552"/>
    </location>
</feature>
<proteinExistence type="predicted"/>
<dbReference type="RefSeq" id="WP_123669704.1">
    <property type="nucleotide sequence ID" value="NZ_RJKE01000001.1"/>
</dbReference>
<dbReference type="PRINTS" id="PR00320">
    <property type="entry name" value="GPROTEINBRPT"/>
</dbReference>
<dbReference type="InterPro" id="IPR011009">
    <property type="entry name" value="Kinase-like_dom_sf"/>
</dbReference>
<dbReference type="PROSITE" id="PS00108">
    <property type="entry name" value="PROTEIN_KINASE_ST"/>
    <property type="match status" value="1"/>
</dbReference>
<dbReference type="CDD" id="cd14014">
    <property type="entry name" value="STKc_PknB_like"/>
    <property type="match status" value="1"/>
</dbReference>
<dbReference type="SMART" id="SM00320">
    <property type="entry name" value="WD40"/>
    <property type="match status" value="7"/>
</dbReference>
<name>A0A3N1DBA7_9ACTN</name>
<dbReference type="InterPro" id="IPR019775">
    <property type="entry name" value="WD40_repeat_CS"/>
</dbReference>